<evidence type="ECO:0000256" key="2">
    <source>
        <dbReference type="ARBA" id="ARBA00006116"/>
    </source>
</evidence>
<dbReference type="InterPro" id="IPR047854">
    <property type="entry name" value="RFC_lid"/>
</dbReference>
<dbReference type="PANTHER" id="PTHR23389:SF6">
    <property type="entry name" value="REPLICATION FACTOR C SUBUNIT 1"/>
    <property type="match status" value="1"/>
</dbReference>
<dbReference type="SMART" id="SM00292">
    <property type="entry name" value="BRCT"/>
    <property type="match status" value="1"/>
</dbReference>
<dbReference type="CDD" id="cd00009">
    <property type="entry name" value="AAA"/>
    <property type="match status" value="1"/>
</dbReference>
<evidence type="ECO:0000256" key="6">
    <source>
        <dbReference type="ARBA" id="ARBA00022741"/>
    </source>
</evidence>
<keyword evidence="7 10" id="KW-0067">ATP-binding</keyword>
<feature type="region of interest" description="Disordered" evidence="11">
    <location>
        <begin position="369"/>
        <end position="437"/>
    </location>
</feature>
<dbReference type="Gene3D" id="3.40.50.300">
    <property type="entry name" value="P-loop containing nucleotide triphosphate hydrolases"/>
    <property type="match status" value="1"/>
</dbReference>
<dbReference type="FunFam" id="3.40.50.300:FF:000395">
    <property type="entry name" value="Replication factor C subunit 1"/>
    <property type="match status" value="1"/>
</dbReference>
<proteinExistence type="inferred from homology"/>
<dbReference type="Gene3D" id="3.40.50.10190">
    <property type="entry name" value="BRCT domain"/>
    <property type="match status" value="1"/>
</dbReference>
<dbReference type="Gene3D" id="1.10.8.60">
    <property type="match status" value="1"/>
</dbReference>
<dbReference type="Pfam" id="PF25361">
    <property type="entry name" value="AAA_lid_RFC1"/>
    <property type="match status" value="1"/>
</dbReference>
<evidence type="ECO:0000259" key="12">
    <source>
        <dbReference type="PROSITE" id="PS50172"/>
    </source>
</evidence>
<evidence type="ECO:0000256" key="1">
    <source>
        <dbReference type="ARBA" id="ARBA00004123"/>
    </source>
</evidence>
<feature type="compositionally biased region" description="Basic and acidic residues" evidence="11">
    <location>
        <begin position="932"/>
        <end position="942"/>
    </location>
</feature>
<feature type="domain" description="BRCT" evidence="12">
    <location>
        <begin position="285"/>
        <end position="364"/>
    </location>
</feature>
<dbReference type="Proteomes" id="UP000807716">
    <property type="component" value="Unassembled WGS sequence"/>
</dbReference>
<gene>
    <name evidence="13" type="ORF">DFQ27_006105</name>
</gene>
<dbReference type="GO" id="GO:0005634">
    <property type="term" value="C:nucleus"/>
    <property type="evidence" value="ECO:0007669"/>
    <property type="project" value="UniProtKB-SubCell"/>
</dbReference>
<feature type="region of interest" description="Disordered" evidence="11">
    <location>
        <begin position="554"/>
        <end position="575"/>
    </location>
</feature>
<keyword evidence="5 10" id="KW-0235">DNA replication</keyword>
<dbReference type="FunFam" id="3.40.50.10190:FF:000001">
    <property type="entry name" value="Replication factor C subunit 1"/>
    <property type="match status" value="1"/>
</dbReference>
<evidence type="ECO:0000256" key="11">
    <source>
        <dbReference type="SAM" id="MobiDB-lite"/>
    </source>
</evidence>
<name>A0A9P6Q0B6_9FUNG</name>
<feature type="compositionally biased region" description="Low complexity" evidence="11">
    <location>
        <begin position="413"/>
        <end position="436"/>
    </location>
</feature>
<keyword evidence="6 10" id="KW-0547">Nucleotide-binding</keyword>
<feature type="compositionally biased region" description="Polar residues" evidence="11">
    <location>
        <begin position="52"/>
        <end position="61"/>
    </location>
</feature>
<dbReference type="Pfam" id="PF08519">
    <property type="entry name" value="RFC1"/>
    <property type="match status" value="1"/>
</dbReference>
<dbReference type="SUPFAM" id="SSF52113">
    <property type="entry name" value="BRCT domain"/>
    <property type="match status" value="1"/>
</dbReference>
<feature type="compositionally biased region" description="Acidic residues" evidence="11">
    <location>
        <begin position="969"/>
        <end position="991"/>
    </location>
</feature>
<evidence type="ECO:0000313" key="14">
    <source>
        <dbReference type="Proteomes" id="UP000807716"/>
    </source>
</evidence>
<dbReference type="Gene3D" id="1.20.272.10">
    <property type="match status" value="1"/>
</dbReference>
<dbReference type="InterPro" id="IPR003593">
    <property type="entry name" value="AAA+_ATPase"/>
</dbReference>
<sequence length="1031" mass="112251">MDLRNYFTVAPKKGKAPPPKEEPKPEVKKGGRKKHIVQVSDDEDDGPVVQSKHFSPATSKAPTKKKEEPVMKEVNPSEFLSSFKKKSGATSVGKDTNTGASPPAPATAPATAPVTATVTAPAAKVAPPTPAAPAETPKREARGAKLSSPQEKRKPRDDDDFFDDDDDSEPIVKELKTRQKPTIAPASSTARSAAGKRKRPKTDGDDADYEDAEVKEEVEEHEEDEEDEEPKLKVSASKGKGKGKGKSAASAKDADAMDVDEVVEEKPKKFKSGPSALGSKEVPVGKPNCLAGLTFVFTGELSSIARDDAQDLVKRYSGRVTGAPSSKTSFVVVGDDAGESKLQKVKKLKIKTLDEDGFFDYIRNSPEKTESGEIVKAGSSTKSDAAVESSKPAKKKLKVEAEDVEPLDVVMETTKTPSKPSGSPSSSSSAATSRPAHVNTEVDLWTTKYRPQKVADLCGNKAAVTRLGKWLDCWHDNYQDGFKHDSPEKMGTYRAVLISGPPGIGKTSAAHLVAKEHDFNVVEFNASDTRSKRSLDEEVRDLLNNQSLAGYFLNQEGTTGKGKGKSQGDERTPSLSKKQVIIMDEVDGMGGGDRGGVAQLISFIKKTQVPIICICNDRQSPKVRSLVNSCVDMRFTRPTALQLRSRLFTILHRENCEVPANVLDKLVEGSHSDMRQVLNMLSTWSLTKSSMNYDEGTQLSKDSQKYVALNPFKIAETLLTNSSYRSLSFADKFDLYFHDYQLSPLMIQENYLRTTPVEGDELEQICKAAESISDSDMVDRMIHGTAQHWSLMNVHAAFSCVAPAFHMHGKIRSSGFGPAVVFPSYLGQLSKTGKYMRLLRDIQMKTRLRVTADKNEIRQSYLPTLVPAMTKPLIDNHEEGIDDVIKVMDAYYLNKEDWDTALELTLSFSGTSDAKAILDKIPTKVKSAFTREYNKRDHKESYGKASVPVRGRGSGGGGGASQESPDNLDVVEADSVEPEEEPAEAEDEDDINKDKNIKQKKAKGSGGRSTSASSASRGGSSKGKGKARARK</sequence>
<keyword evidence="8" id="KW-0238">DNA-binding</keyword>
<evidence type="ECO:0000313" key="13">
    <source>
        <dbReference type="EMBL" id="KAG0255707.1"/>
    </source>
</evidence>
<organism evidence="13 14">
    <name type="scientific">Actinomortierella ambigua</name>
    <dbReference type="NCBI Taxonomy" id="1343610"/>
    <lineage>
        <taxon>Eukaryota</taxon>
        <taxon>Fungi</taxon>
        <taxon>Fungi incertae sedis</taxon>
        <taxon>Mucoromycota</taxon>
        <taxon>Mortierellomycotina</taxon>
        <taxon>Mortierellomycetes</taxon>
        <taxon>Mortierellales</taxon>
        <taxon>Mortierellaceae</taxon>
        <taxon>Actinomortierella</taxon>
    </lineage>
</organism>
<dbReference type="GO" id="GO:0006271">
    <property type="term" value="P:DNA strand elongation involved in DNA replication"/>
    <property type="evidence" value="ECO:0007669"/>
    <property type="project" value="UniProtKB-ARBA"/>
</dbReference>
<evidence type="ECO:0000256" key="7">
    <source>
        <dbReference type="ARBA" id="ARBA00022840"/>
    </source>
</evidence>
<dbReference type="InterPro" id="IPR008921">
    <property type="entry name" value="DNA_pol3_clamp-load_cplx_C"/>
</dbReference>
<dbReference type="GO" id="GO:0003689">
    <property type="term" value="F:DNA clamp loader activity"/>
    <property type="evidence" value="ECO:0007669"/>
    <property type="project" value="UniProtKB-UniRule"/>
</dbReference>
<comment type="caution">
    <text evidence="13">The sequence shown here is derived from an EMBL/GenBank/DDBJ whole genome shotgun (WGS) entry which is preliminary data.</text>
</comment>
<dbReference type="InterPro" id="IPR001357">
    <property type="entry name" value="BRCT_dom"/>
</dbReference>
<reference evidence="13" key="1">
    <citation type="journal article" date="2020" name="Fungal Divers.">
        <title>Resolving the Mortierellaceae phylogeny through synthesis of multi-gene phylogenetics and phylogenomics.</title>
        <authorList>
            <person name="Vandepol N."/>
            <person name="Liber J."/>
            <person name="Desiro A."/>
            <person name="Na H."/>
            <person name="Kennedy M."/>
            <person name="Barry K."/>
            <person name="Grigoriev I.V."/>
            <person name="Miller A.N."/>
            <person name="O'Donnell K."/>
            <person name="Stajich J.E."/>
            <person name="Bonito G."/>
        </authorList>
    </citation>
    <scope>NUCLEOTIDE SEQUENCE</scope>
    <source>
        <strain evidence="13">BC1065</strain>
    </source>
</reference>
<dbReference type="PROSITE" id="PS50172">
    <property type="entry name" value="BRCT"/>
    <property type="match status" value="1"/>
</dbReference>
<evidence type="ECO:0000256" key="4">
    <source>
        <dbReference type="ARBA" id="ARBA00022553"/>
    </source>
</evidence>
<evidence type="ECO:0000256" key="3">
    <source>
        <dbReference type="ARBA" id="ARBA00020401"/>
    </source>
</evidence>
<dbReference type="InterPro" id="IPR027417">
    <property type="entry name" value="P-loop_NTPase"/>
</dbReference>
<feature type="compositionally biased region" description="Low complexity" evidence="11">
    <location>
        <begin position="107"/>
        <end position="126"/>
    </location>
</feature>
<feature type="compositionally biased region" description="Polar residues" evidence="11">
    <location>
        <begin position="88"/>
        <end position="100"/>
    </location>
</feature>
<accession>A0A9P6Q0B6</accession>
<keyword evidence="9 10" id="KW-0539">Nucleus</keyword>
<dbReference type="OrthoDB" id="446168at2759"/>
<dbReference type="CDD" id="cd18140">
    <property type="entry name" value="HLD_clamp_RFC"/>
    <property type="match status" value="1"/>
</dbReference>
<dbReference type="GO" id="GO:0016887">
    <property type="term" value="F:ATP hydrolysis activity"/>
    <property type="evidence" value="ECO:0007669"/>
    <property type="project" value="InterPro"/>
</dbReference>
<comment type="subcellular location">
    <subcellularLocation>
        <location evidence="1 10">Nucleus</location>
    </subcellularLocation>
</comment>
<dbReference type="FunFam" id="1.20.272.10:FF:000005">
    <property type="entry name" value="Replication factor C subunit 1"/>
    <property type="match status" value="1"/>
</dbReference>
<feature type="region of interest" description="Disordered" evidence="11">
    <location>
        <begin position="1"/>
        <end position="284"/>
    </location>
</feature>
<dbReference type="GO" id="GO:0006281">
    <property type="term" value="P:DNA repair"/>
    <property type="evidence" value="ECO:0007669"/>
    <property type="project" value="InterPro"/>
</dbReference>
<dbReference type="PANTHER" id="PTHR23389">
    <property type="entry name" value="CHROMOSOME TRANSMISSION FIDELITY FACTOR 18"/>
    <property type="match status" value="1"/>
</dbReference>
<feature type="compositionally biased region" description="Low complexity" evidence="11">
    <location>
        <begin position="1008"/>
        <end position="1019"/>
    </location>
</feature>
<dbReference type="AlphaFoldDB" id="A0A9P6Q0B6"/>
<dbReference type="SUPFAM" id="SSF52540">
    <property type="entry name" value="P-loop containing nucleoside triphosphate hydrolases"/>
    <property type="match status" value="1"/>
</dbReference>
<keyword evidence="4" id="KW-0597">Phosphoprotein</keyword>
<dbReference type="Pfam" id="PF00004">
    <property type="entry name" value="AAA"/>
    <property type="match status" value="1"/>
</dbReference>
<dbReference type="InterPro" id="IPR003959">
    <property type="entry name" value="ATPase_AAA_core"/>
</dbReference>
<dbReference type="InterPro" id="IPR013725">
    <property type="entry name" value="DNA_replication_fac_RFC1_C"/>
</dbReference>
<dbReference type="GO" id="GO:0005663">
    <property type="term" value="C:DNA replication factor C complex"/>
    <property type="evidence" value="ECO:0007669"/>
    <property type="project" value="InterPro"/>
</dbReference>
<dbReference type="Pfam" id="PF00533">
    <property type="entry name" value="BRCT"/>
    <property type="match status" value="1"/>
</dbReference>
<dbReference type="InterPro" id="IPR012178">
    <property type="entry name" value="RFC1"/>
</dbReference>
<keyword evidence="14" id="KW-1185">Reference proteome</keyword>
<feature type="compositionally biased region" description="Basic and acidic residues" evidence="11">
    <location>
        <begin position="18"/>
        <end position="29"/>
    </location>
</feature>
<dbReference type="SUPFAM" id="SSF48019">
    <property type="entry name" value="post-AAA+ oligomerization domain-like"/>
    <property type="match status" value="1"/>
</dbReference>
<dbReference type="EMBL" id="JAAAJB010000446">
    <property type="protein sequence ID" value="KAG0255707.1"/>
    <property type="molecule type" value="Genomic_DNA"/>
</dbReference>
<dbReference type="GO" id="GO:0005524">
    <property type="term" value="F:ATP binding"/>
    <property type="evidence" value="ECO:0007669"/>
    <property type="project" value="UniProtKB-UniRule"/>
</dbReference>
<feature type="region of interest" description="Disordered" evidence="11">
    <location>
        <begin position="932"/>
        <end position="1031"/>
    </location>
</feature>
<protein>
    <recommendedName>
        <fullName evidence="3 10">Replication factor C subunit 1</fullName>
    </recommendedName>
</protein>
<dbReference type="PIRSF" id="PIRSF036578">
    <property type="entry name" value="RFC1"/>
    <property type="match status" value="1"/>
</dbReference>
<evidence type="ECO:0000256" key="10">
    <source>
        <dbReference type="PIRNR" id="PIRNR036578"/>
    </source>
</evidence>
<feature type="compositionally biased region" description="Acidic residues" evidence="11">
    <location>
        <begin position="158"/>
        <end position="169"/>
    </location>
</feature>
<evidence type="ECO:0000256" key="9">
    <source>
        <dbReference type="ARBA" id="ARBA00023242"/>
    </source>
</evidence>
<dbReference type="InterPro" id="IPR036420">
    <property type="entry name" value="BRCT_dom_sf"/>
</dbReference>
<dbReference type="GO" id="GO:0003677">
    <property type="term" value="F:DNA binding"/>
    <property type="evidence" value="ECO:0007669"/>
    <property type="project" value="UniProtKB-KW"/>
</dbReference>
<dbReference type="CDD" id="cd17752">
    <property type="entry name" value="BRCT_RFC1"/>
    <property type="match status" value="1"/>
</dbReference>
<evidence type="ECO:0000256" key="8">
    <source>
        <dbReference type="ARBA" id="ARBA00023125"/>
    </source>
</evidence>
<dbReference type="FunFam" id="1.10.8.60:FF:000021">
    <property type="entry name" value="Replication factor C subunit 1"/>
    <property type="match status" value="1"/>
</dbReference>
<evidence type="ECO:0000256" key="5">
    <source>
        <dbReference type="ARBA" id="ARBA00022705"/>
    </source>
</evidence>
<feature type="compositionally biased region" description="Acidic residues" evidence="11">
    <location>
        <begin position="205"/>
        <end position="229"/>
    </location>
</feature>
<comment type="similarity">
    <text evidence="2 10">Belongs to the activator 1 large subunit family.</text>
</comment>
<dbReference type="SMART" id="SM00382">
    <property type="entry name" value="AAA"/>
    <property type="match status" value="1"/>
</dbReference>